<dbReference type="InterPro" id="IPR036812">
    <property type="entry name" value="NAD(P)_OxRdtase_dom_sf"/>
</dbReference>
<organism evidence="2 3">
    <name type="scientific">Micromonospora rosaria</name>
    <dbReference type="NCBI Taxonomy" id="47874"/>
    <lineage>
        <taxon>Bacteria</taxon>
        <taxon>Bacillati</taxon>
        <taxon>Actinomycetota</taxon>
        <taxon>Actinomycetes</taxon>
        <taxon>Micromonosporales</taxon>
        <taxon>Micromonosporaceae</taxon>
        <taxon>Micromonospora</taxon>
    </lineage>
</organism>
<sequence length="100" mass="10623">MLRACGQLGIAFVPFFSIAGEARTAGPSRAEHEEVRSVARAHGVSHAQVRLAWILQKGAHVLAIPGTGSPDHLVDNVAAGAIRLTEEDLRLLHRIDPSAS</sequence>
<proteinExistence type="predicted"/>
<gene>
    <name evidence="2" type="ORF">AWW66_19600</name>
</gene>
<evidence type="ECO:0000313" key="3">
    <source>
        <dbReference type="Proteomes" id="UP000070620"/>
    </source>
</evidence>
<feature type="domain" description="NADP-dependent oxidoreductase" evidence="1">
    <location>
        <begin position="30"/>
        <end position="95"/>
    </location>
</feature>
<protein>
    <recommendedName>
        <fullName evidence="1">NADP-dependent oxidoreductase domain-containing protein</fullName>
    </recommendedName>
</protein>
<evidence type="ECO:0000259" key="1">
    <source>
        <dbReference type="Pfam" id="PF00248"/>
    </source>
</evidence>
<reference evidence="2 3" key="1">
    <citation type="submission" date="2016-01" db="EMBL/GenBank/DDBJ databases">
        <title>Whole genome sequence and analysis of Micromonospora rosaria DSM 803, which can produce antibacterial substance rosamicin.</title>
        <authorList>
            <person name="Yang H."/>
            <person name="He X."/>
            <person name="Zhu D."/>
        </authorList>
    </citation>
    <scope>NUCLEOTIDE SEQUENCE [LARGE SCALE GENOMIC DNA]</scope>
    <source>
        <strain evidence="2 3">DSM 803</strain>
    </source>
</reference>
<evidence type="ECO:0000313" key="2">
    <source>
        <dbReference type="EMBL" id="KXK60324.1"/>
    </source>
</evidence>
<dbReference type="InterPro" id="IPR023210">
    <property type="entry name" value="NADP_OxRdtase_dom"/>
</dbReference>
<keyword evidence="3" id="KW-1185">Reference proteome</keyword>
<accession>A0A136PPN2</accession>
<dbReference type="EMBL" id="LRQV01000076">
    <property type="protein sequence ID" value="KXK60324.1"/>
    <property type="molecule type" value="Genomic_DNA"/>
</dbReference>
<dbReference type="SUPFAM" id="SSF51430">
    <property type="entry name" value="NAD(P)-linked oxidoreductase"/>
    <property type="match status" value="1"/>
</dbReference>
<name>A0A136PPN2_9ACTN</name>
<dbReference type="PANTHER" id="PTHR43638:SF3">
    <property type="entry name" value="ALDEHYDE REDUCTASE"/>
    <property type="match status" value="1"/>
</dbReference>
<dbReference type="Proteomes" id="UP000070620">
    <property type="component" value="Unassembled WGS sequence"/>
</dbReference>
<dbReference type="PANTHER" id="PTHR43638">
    <property type="entry name" value="OXIDOREDUCTASE, ALDO/KETO REDUCTASE FAMILY PROTEIN"/>
    <property type="match status" value="1"/>
</dbReference>
<dbReference type="AlphaFoldDB" id="A0A136PPN2"/>
<comment type="caution">
    <text evidence="2">The sequence shown here is derived from an EMBL/GenBank/DDBJ whole genome shotgun (WGS) entry which is preliminary data.</text>
</comment>
<dbReference type="Gene3D" id="3.20.20.100">
    <property type="entry name" value="NADP-dependent oxidoreductase domain"/>
    <property type="match status" value="1"/>
</dbReference>
<dbReference type="Pfam" id="PF00248">
    <property type="entry name" value="Aldo_ket_red"/>
    <property type="match status" value="1"/>
</dbReference>